<proteinExistence type="predicted"/>
<dbReference type="Gene3D" id="3.40.50.1820">
    <property type="entry name" value="alpha/beta hydrolase"/>
    <property type="match status" value="1"/>
</dbReference>
<accession>A0A1B7HMK7</accession>
<dbReference type="Proteomes" id="UP000078504">
    <property type="component" value="Unassembled WGS sequence"/>
</dbReference>
<dbReference type="EMBL" id="LXEP01000045">
    <property type="protein sequence ID" value="OAT16884.1"/>
    <property type="molecule type" value="Genomic_DNA"/>
</dbReference>
<dbReference type="SUPFAM" id="SSF53474">
    <property type="entry name" value="alpha/beta-Hydrolases"/>
    <property type="match status" value="1"/>
</dbReference>
<organism evidence="1 2">
    <name type="scientific">Buttiauxella gaviniae ATCC 51604</name>
    <dbReference type="NCBI Taxonomy" id="1354253"/>
    <lineage>
        <taxon>Bacteria</taxon>
        <taxon>Pseudomonadati</taxon>
        <taxon>Pseudomonadota</taxon>
        <taxon>Gammaproteobacteria</taxon>
        <taxon>Enterobacterales</taxon>
        <taxon>Enterobacteriaceae</taxon>
        <taxon>Buttiauxella</taxon>
    </lineage>
</organism>
<protein>
    <submittedName>
        <fullName evidence="1">Uncharacterized protein</fullName>
    </submittedName>
</protein>
<gene>
    <name evidence="1" type="ORF">M977_04503</name>
</gene>
<comment type="caution">
    <text evidence="1">The sequence shown here is derived from an EMBL/GenBank/DDBJ whole genome shotgun (WGS) entry which is preliminary data.</text>
</comment>
<evidence type="ECO:0000313" key="1">
    <source>
        <dbReference type="EMBL" id="OAT16884.1"/>
    </source>
</evidence>
<dbReference type="PATRIC" id="fig|1354253.4.peg.4625"/>
<name>A0A1B7HMK7_9ENTR</name>
<sequence length="111" mass="12081">MVPGVYAKSAYKVKFGPDFSQIIRKHRSWEATDAWDIAAGFTGNLLVVAAQNDAIIPSEIPQKLADSASNAAKKDLLIIPGAGHNSIWDSLMLSPDLYEKTRSAFETCLSK</sequence>
<dbReference type="InterPro" id="IPR029058">
    <property type="entry name" value="AB_hydrolase_fold"/>
</dbReference>
<reference evidence="1 2" key="1">
    <citation type="submission" date="2016-04" db="EMBL/GenBank/DDBJ databases">
        <title>ATOL: Assembling a taxonomically balanced genome-scale reconstruction of the evolutionary history of the Enterobacteriaceae.</title>
        <authorList>
            <person name="Plunkett G.III."/>
            <person name="Neeno-Eckwall E.C."/>
            <person name="Glasner J.D."/>
            <person name="Perna N.T."/>
        </authorList>
    </citation>
    <scope>NUCLEOTIDE SEQUENCE [LARGE SCALE GENOMIC DNA]</scope>
    <source>
        <strain evidence="1 2">ATCC 51604</strain>
    </source>
</reference>
<evidence type="ECO:0000313" key="2">
    <source>
        <dbReference type="Proteomes" id="UP000078504"/>
    </source>
</evidence>
<dbReference type="AlphaFoldDB" id="A0A1B7HMK7"/>